<dbReference type="InterPro" id="IPR035476">
    <property type="entry name" value="SIS_PGI_1"/>
</dbReference>
<dbReference type="PROSITE" id="PS51463">
    <property type="entry name" value="P_GLUCOSE_ISOMERASE_3"/>
    <property type="match status" value="1"/>
</dbReference>
<evidence type="ECO:0000313" key="10">
    <source>
        <dbReference type="EMBL" id="PND34396.1"/>
    </source>
</evidence>
<dbReference type="Pfam" id="PF00342">
    <property type="entry name" value="PGI"/>
    <property type="match status" value="1"/>
</dbReference>
<proteinExistence type="inferred from homology"/>
<accession>A0A2N8KLR5</accession>
<sequence length="555" mass="59254">MGKANNAIEASRADSGLADSPEWRGFAQAAQSAALDAGALKVIEAAGLCVDLTMQRQSPALDAAAQSLLQARGLAEARRALFAGEPVNWTEGKPAWHTALRAGRTREQPDGQDADSVCEYARMMDFVRRVDQTADFSTVLHIGIGGSDWGPRLAIQAFGGASQRRQIRFVSNIDGHAFHDAVAGLDPRRCLVVVSSKSFTTAETLHNARAAIAWLKQGGAADVSEQLAAVTANPSAARALGVPASQVFKMCDWVGGRYSVWSVAGLSIALTVGAEVLIGMQAGAQAMDQHFQQAPFGSNAPVQLALAGLVNCSVLGHNSLNIAAYSARLLHLVTYLQQLEMESLGKRVAGDGAAVGVPTAPIIWGMPGTDGQHTFFQWLHQSEAGAPVDFIASLQGHADSPDAHRKLLANCLAQRQALLRGKSLEQALLDVAHIDDREHALTLAQHMVHPGGRPSTLIVLRQLDPRGLGALLALYEHKVFVQSVVWGINPFDQWGVELGKRLATGIERELAVPVSAGVVDWGHDASTSYWIDRYRSHAQAPRPRHAWVPGVAAHL</sequence>
<dbReference type="UniPathway" id="UPA00109">
    <property type="reaction ID" value="UER00181"/>
</dbReference>
<dbReference type="EMBL" id="POQS01000002">
    <property type="protein sequence ID" value="PND34396.1"/>
    <property type="molecule type" value="Genomic_DNA"/>
</dbReference>
<dbReference type="AlphaFoldDB" id="A0A2N8KLR5"/>
<comment type="function">
    <text evidence="7">Catalyzes the reversible isomerization of glucose-6-phosphate to fructose-6-phosphate.</text>
</comment>
<dbReference type="HAMAP" id="MF_00473">
    <property type="entry name" value="G6P_isomerase"/>
    <property type="match status" value="1"/>
</dbReference>
<dbReference type="GO" id="GO:0006094">
    <property type="term" value="P:gluconeogenesis"/>
    <property type="evidence" value="ECO:0007669"/>
    <property type="project" value="UniProtKB-UniRule"/>
</dbReference>
<dbReference type="GO" id="GO:0097367">
    <property type="term" value="F:carbohydrate derivative binding"/>
    <property type="evidence" value="ECO:0007669"/>
    <property type="project" value="InterPro"/>
</dbReference>
<dbReference type="CDD" id="cd05016">
    <property type="entry name" value="SIS_PGI_2"/>
    <property type="match status" value="1"/>
</dbReference>
<dbReference type="GO" id="GO:0005829">
    <property type="term" value="C:cytosol"/>
    <property type="evidence" value="ECO:0007669"/>
    <property type="project" value="TreeGrafter"/>
</dbReference>
<dbReference type="PANTHER" id="PTHR11469">
    <property type="entry name" value="GLUCOSE-6-PHOSPHATE ISOMERASE"/>
    <property type="match status" value="1"/>
</dbReference>
<evidence type="ECO:0000313" key="11">
    <source>
        <dbReference type="Proteomes" id="UP000235994"/>
    </source>
</evidence>
<feature type="active site" evidence="7">
    <location>
        <position position="500"/>
    </location>
</feature>
<comment type="subcellular location">
    <subcellularLocation>
        <location evidence="7">Cytoplasm</location>
    </subcellularLocation>
</comment>
<feature type="active site" evidence="7">
    <location>
        <position position="373"/>
    </location>
</feature>
<gene>
    <name evidence="7" type="primary">pgi</name>
    <name evidence="10" type="ORF">C1I89_09290</name>
</gene>
<keyword evidence="11" id="KW-1185">Reference proteome</keyword>
<dbReference type="Gene3D" id="3.40.50.10490">
    <property type="entry name" value="Glucose-6-phosphate isomerase like protein, domain 1"/>
    <property type="match status" value="2"/>
</dbReference>
<comment type="catalytic activity">
    <reaction evidence="6 7 8">
        <text>alpha-D-glucose 6-phosphate = beta-D-fructose 6-phosphate</text>
        <dbReference type="Rhea" id="RHEA:11816"/>
        <dbReference type="ChEBI" id="CHEBI:57634"/>
        <dbReference type="ChEBI" id="CHEBI:58225"/>
        <dbReference type="EC" id="5.3.1.9"/>
    </reaction>
</comment>
<organism evidence="10 11">
    <name type="scientific">Achromobacter pulmonis</name>
    <dbReference type="NCBI Taxonomy" id="1389932"/>
    <lineage>
        <taxon>Bacteria</taxon>
        <taxon>Pseudomonadati</taxon>
        <taxon>Pseudomonadota</taxon>
        <taxon>Betaproteobacteria</taxon>
        <taxon>Burkholderiales</taxon>
        <taxon>Alcaligenaceae</taxon>
        <taxon>Achromobacter</taxon>
    </lineage>
</organism>
<evidence type="ECO:0000256" key="6">
    <source>
        <dbReference type="ARBA" id="ARBA00029321"/>
    </source>
</evidence>
<dbReference type="PROSITE" id="PS00174">
    <property type="entry name" value="P_GLUCOSE_ISOMERASE_2"/>
    <property type="match status" value="1"/>
</dbReference>
<dbReference type="Proteomes" id="UP000235994">
    <property type="component" value="Unassembled WGS sequence"/>
</dbReference>
<evidence type="ECO:0000256" key="4">
    <source>
        <dbReference type="ARBA" id="ARBA00023152"/>
    </source>
</evidence>
<reference evidence="10 11" key="1">
    <citation type="submission" date="2018-01" db="EMBL/GenBank/DDBJ databases">
        <title>The draft genome of an aniline degradation strain ANB-1.</title>
        <authorList>
            <person name="Zhang L."/>
            <person name="Jiang J."/>
        </authorList>
    </citation>
    <scope>NUCLEOTIDE SEQUENCE [LARGE SCALE GENOMIC DNA]</scope>
    <source>
        <strain evidence="10 11">ANB-1</strain>
    </source>
</reference>
<dbReference type="PRINTS" id="PR00662">
    <property type="entry name" value="G6PISOMERASE"/>
</dbReference>
<dbReference type="NCBIfam" id="NF001211">
    <property type="entry name" value="PRK00179.1"/>
    <property type="match status" value="1"/>
</dbReference>
<evidence type="ECO:0000256" key="5">
    <source>
        <dbReference type="ARBA" id="ARBA00023235"/>
    </source>
</evidence>
<dbReference type="InterPro" id="IPR023096">
    <property type="entry name" value="G6P_Isomerase_C"/>
</dbReference>
<dbReference type="GO" id="GO:0006096">
    <property type="term" value="P:glycolytic process"/>
    <property type="evidence" value="ECO:0007669"/>
    <property type="project" value="UniProtKB-UniRule"/>
</dbReference>
<dbReference type="GO" id="GO:0048029">
    <property type="term" value="F:monosaccharide binding"/>
    <property type="evidence" value="ECO:0007669"/>
    <property type="project" value="TreeGrafter"/>
</dbReference>
<dbReference type="InterPro" id="IPR046348">
    <property type="entry name" value="SIS_dom_sf"/>
</dbReference>
<feature type="active site" description="Proton donor" evidence="7">
    <location>
        <position position="342"/>
    </location>
</feature>
<keyword evidence="3 7" id="KW-0312">Gluconeogenesis</keyword>
<name>A0A2N8KLR5_9BURK</name>
<comment type="similarity">
    <text evidence="2 7 8">Belongs to the GPI family.</text>
</comment>
<dbReference type="InterPro" id="IPR001672">
    <property type="entry name" value="G6P_Isomerase"/>
</dbReference>
<dbReference type="Gene3D" id="1.10.1390.10">
    <property type="match status" value="1"/>
</dbReference>
<comment type="pathway">
    <text evidence="1 7 8">Carbohydrate degradation; glycolysis; D-glyceraldehyde 3-phosphate and glycerone phosphate from D-glucose: step 2/4.</text>
</comment>
<evidence type="ECO:0000256" key="3">
    <source>
        <dbReference type="ARBA" id="ARBA00022432"/>
    </source>
</evidence>
<comment type="pathway">
    <text evidence="7">Carbohydrate biosynthesis; gluconeogenesis.</text>
</comment>
<dbReference type="InterPro" id="IPR018189">
    <property type="entry name" value="Phosphoglucose_isomerase_CS"/>
</dbReference>
<dbReference type="RefSeq" id="WP_102772464.1">
    <property type="nucleotide sequence ID" value="NZ_POQS01000002.1"/>
</dbReference>
<dbReference type="EC" id="5.3.1.9" evidence="7"/>
<dbReference type="PANTHER" id="PTHR11469:SF1">
    <property type="entry name" value="GLUCOSE-6-PHOSPHATE ISOMERASE"/>
    <property type="match status" value="1"/>
</dbReference>
<protein>
    <recommendedName>
        <fullName evidence="7">Glucose-6-phosphate isomerase</fullName>
        <shortName evidence="7">GPI</shortName>
        <ecNumber evidence="7">5.3.1.9</ecNumber>
    </recommendedName>
    <alternativeName>
        <fullName evidence="7">Phosphoglucose isomerase</fullName>
        <shortName evidence="7">PGI</shortName>
    </alternativeName>
    <alternativeName>
        <fullName evidence="7">Phosphohexose isomerase</fullName>
        <shortName evidence="7">PHI</shortName>
    </alternativeName>
</protein>
<evidence type="ECO:0000256" key="2">
    <source>
        <dbReference type="ARBA" id="ARBA00006604"/>
    </source>
</evidence>
<comment type="caution">
    <text evidence="10">The sequence shown here is derived from an EMBL/GenBank/DDBJ whole genome shotgun (WGS) entry which is preliminary data.</text>
</comment>
<dbReference type="GO" id="GO:0004347">
    <property type="term" value="F:glucose-6-phosphate isomerase activity"/>
    <property type="evidence" value="ECO:0007669"/>
    <property type="project" value="UniProtKB-UniRule"/>
</dbReference>
<dbReference type="InterPro" id="IPR035482">
    <property type="entry name" value="SIS_PGI_2"/>
</dbReference>
<keyword evidence="7" id="KW-0963">Cytoplasm</keyword>
<dbReference type="CDD" id="cd05015">
    <property type="entry name" value="SIS_PGI_1"/>
    <property type="match status" value="1"/>
</dbReference>
<dbReference type="SUPFAM" id="SSF53697">
    <property type="entry name" value="SIS domain"/>
    <property type="match status" value="1"/>
</dbReference>
<dbReference type="GO" id="GO:0051156">
    <property type="term" value="P:glucose 6-phosphate metabolic process"/>
    <property type="evidence" value="ECO:0007669"/>
    <property type="project" value="TreeGrafter"/>
</dbReference>
<evidence type="ECO:0000256" key="1">
    <source>
        <dbReference type="ARBA" id="ARBA00004926"/>
    </source>
</evidence>
<evidence type="ECO:0000256" key="7">
    <source>
        <dbReference type="HAMAP-Rule" id="MF_00473"/>
    </source>
</evidence>
<evidence type="ECO:0000256" key="9">
    <source>
        <dbReference type="SAM" id="MobiDB-lite"/>
    </source>
</evidence>
<evidence type="ECO:0000256" key="8">
    <source>
        <dbReference type="RuleBase" id="RU000612"/>
    </source>
</evidence>
<dbReference type="UniPathway" id="UPA00138"/>
<feature type="region of interest" description="Disordered" evidence="9">
    <location>
        <begin position="1"/>
        <end position="20"/>
    </location>
</feature>
<keyword evidence="5 7" id="KW-0413">Isomerase</keyword>
<keyword evidence="4 7" id="KW-0324">Glycolysis</keyword>